<dbReference type="Proteomes" id="UP000008524">
    <property type="component" value="Chromosome 9"/>
</dbReference>
<dbReference type="KEGG" id="tbr:Tb09.v1.0760"/>
<dbReference type="GeneID" id="3661211"/>
<dbReference type="PaxDb" id="5691-EAN77343"/>
<accession>Q38CX7</accession>
<proteinExistence type="predicted"/>
<organism evidence="1 2">
    <name type="scientific">Trypanosoma brucei brucei (strain 927/4 GUTat10.1)</name>
    <dbReference type="NCBI Taxonomy" id="185431"/>
    <lineage>
        <taxon>Eukaryota</taxon>
        <taxon>Discoba</taxon>
        <taxon>Euglenozoa</taxon>
        <taxon>Kinetoplastea</taxon>
        <taxon>Metakinetoplastina</taxon>
        <taxon>Trypanosomatida</taxon>
        <taxon>Trypanosomatidae</taxon>
        <taxon>Trypanosoma</taxon>
    </lineage>
</organism>
<reference evidence="1 2" key="1">
    <citation type="journal article" date="2005" name="Science">
        <title>Comparative genomics of trypanosomatid parasitic protozoa.</title>
        <authorList>
            <person name="El-Sayed N.M."/>
            <person name="Myler P.J."/>
            <person name="Blandin G."/>
            <person name="Berriman M."/>
            <person name="Crabtree J."/>
            <person name="Aggarwal G."/>
            <person name="Caler E."/>
            <person name="Renauld H."/>
            <person name="Worthey E.A."/>
            <person name="Hertz-Fowler C."/>
            <person name="Ghedin E."/>
            <person name="Peacock C."/>
            <person name="Bartholomeu D.C."/>
            <person name="Haas B.J."/>
            <person name="Tran A.N."/>
            <person name="Wortman J.R."/>
            <person name="Alsmark U.C."/>
            <person name="Angiuoli S."/>
            <person name="Anupama A."/>
            <person name="Badger J."/>
            <person name="Bringaud F."/>
            <person name="Cadag E."/>
            <person name="Carlton J.M."/>
            <person name="Cerqueira G.C."/>
            <person name="Creasy T."/>
            <person name="Delcher A.L."/>
            <person name="Djikeng A."/>
            <person name="Embley T.M."/>
            <person name="Hauser C."/>
            <person name="Ivens A.C."/>
            <person name="Kummerfeld S.K."/>
            <person name="Pereira-Leal J.B."/>
            <person name="Nilsson D."/>
            <person name="Peterson J."/>
            <person name="Salzberg S.L."/>
            <person name="Shallom J."/>
            <person name="Silva J.C."/>
            <person name="Sundaram J."/>
            <person name="Westenberger S."/>
            <person name="White O."/>
            <person name="Melville S.E."/>
            <person name="Donelson J.E."/>
            <person name="Andersson B."/>
            <person name="Stuart K.D."/>
            <person name="Hall N."/>
        </authorList>
    </citation>
    <scope>NUCLEOTIDE SEQUENCE [LARGE SCALE GENOMIC DNA]</scope>
    <source>
        <strain evidence="1 2">927/4 GUTat10.1</strain>
    </source>
</reference>
<sequence>MFSFSFLFLFSFFFYYSLFRSVRWRVFRIKNFFFWRGEGLPAHLNQLLPTHRHCSIKVD</sequence>
<dbReference type="EMBL" id="CM000207">
    <property type="protein sequence ID" value="EAN77343.1"/>
    <property type="molecule type" value="Genomic_DNA"/>
</dbReference>
<protein>
    <submittedName>
        <fullName evidence="1">Uncharacterized protein</fullName>
    </submittedName>
</protein>
<reference evidence="1 2" key="2">
    <citation type="journal article" date="2005" name="Science">
        <title>The genome of the African trypanosome Trypanosoma brucei.</title>
        <authorList>
            <person name="Berriman M."/>
            <person name="Ghedin E."/>
            <person name="Hertz-Fowler C."/>
            <person name="Blandin G."/>
            <person name="Renauld H."/>
            <person name="Bartholomeu D.C."/>
            <person name="Lennard N.J."/>
            <person name="Caler E."/>
            <person name="Hamlin N.E."/>
            <person name="Haas B."/>
            <person name="Bohme U."/>
            <person name="Hannick L."/>
            <person name="Aslett M.A."/>
            <person name="Shallom J."/>
            <person name="Marcello L."/>
            <person name="Hou L."/>
            <person name="Wickstead B."/>
            <person name="Alsmark U.C."/>
            <person name="Arrowsmith C."/>
            <person name="Atkin R.J."/>
            <person name="Barron A.J."/>
            <person name="Bringaud F."/>
            <person name="Brooks K."/>
            <person name="Carrington M."/>
            <person name="Cherevach I."/>
            <person name="Chillingworth T.J."/>
            <person name="Churcher C."/>
            <person name="Clark L.N."/>
            <person name="Corton C.H."/>
            <person name="Cronin A."/>
            <person name="Davies R.M."/>
            <person name="Doggett J."/>
            <person name="Djikeng A."/>
            <person name="Feldblyum T."/>
            <person name="Field M.C."/>
            <person name="Fraser A."/>
            <person name="Goodhead I."/>
            <person name="Hance Z."/>
            <person name="Harper D."/>
            <person name="Harris B.R."/>
            <person name="Hauser H."/>
            <person name="Hostetler J."/>
            <person name="Ivens A."/>
            <person name="Jagels K."/>
            <person name="Johnson D."/>
            <person name="Johnson J."/>
            <person name="Jones K."/>
            <person name="Kerhornou A.X."/>
            <person name="Koo H."/>
            <person name="Larke N."/>
            <person name="Landfear S."/>
            <person name="Larkin C."/>
            <person name="Leech V."/>
            <person name="Line A."/>
            <person name="Lord A."/>
            <person name="Macleod A."/>
            <person name="Mooney P.J."/>
            <person name="Moule S."/>
            <person name="Martin D.M."/>
            <person name="Morgan G.W."/>
            <person name="Mungall K."/>
            <person name="Norbertczak H."/>
            <person name="Ormond D."/>
            <person name="Pai G."/>
            <person name="Peacock C.S."/>
            <person name="Peterson J."/>
            <person name="Quail M.A."/>
            <person name="Rabbinowitsch E."/>
            <person name="Rajandream M.A."/>
            <person name="Reitter C."/>
            <person name="Salzberg S.L."/>
            <person name="Sanders M."/>
            <person name="Schobel S."/>
            <person name="Sharp S."/>
            <person name="Simmonds M."/>
            <person name="Simpson A.J."/>
            <person name="Tallon L."/>
            <person name="Turner C.M."/>
            <person name="Tait A."/>
            <person name="Tivey A.R."/>
            <person name="Van Aken S."/>
            <person name="Walker D."/>
            <person name="Wanless D."/>
            <person name="Wang S."/>
            <person name="White B."/>
            <person name="White O."/>
            <person name="Whitehead S."/>
            <person name="Woodward J."/>
            <person name="Wortman J."/>
            <person name="Adams M.D."/>
            <person name="Embley T.M."/>
            <person name="Gull K."/>
            <person name="Ullu E."/>
            <person name="Barry J.D."/>
            <person name="Fairlamb A.H."/>
            <person name="Opperdoes F."/>
            <person name="Barrell B.G."/>
            <person name="Donelson J.E."/>
            <person name="Hall N."/>
            <person name="Fraser C.M."/>
            <person name="Melville S.E."/>
            <person name="El-Sayed N.M."/>
        </authorList>
    </citation>
    <scope>NUCLEOTIDE SEQUENCE [LARGE SCALE GENOMIC DNA]</scope>
    <source>
        <strain evidence="1 2">927/4 GUTat10.1</strain>
    </source>
</reference>
<dbReference type="RefSeq" id="XP_827673.1">
    <property type="nucleotide sequence ID" value="XM_822580.1"/>
</dbReference>
<evidence type="ECO:0000313" key="2">
    <source>
        <dbReference type="Proteomes" id="UP000008524"/>
    </source>
</evidence>
<keyword evidence="2" id="KW-1185">Reference proteome</keyword>
<evidence type="ECO:0000313" key="1">
    <source>
        <dbReference type="EMBL" id="EAN77343.1"/>
    </source>
</evidence>
<name>Q38CX7_TRYB2</name>
<gene>
    <name evidence="1" type="ORF">Tb09.v1.0760</name>
</gene>
<dbReference type="InParanoid" id="Q38CX7"/>
<dbReference type="AlphaFoldDB" id="Q38CX7"/>